<evidence type="ECO:0000313" key="2">
    <source>
        <dbReference type="EMBL" id="KGT73236.1"/>
    </source>
</evidence>
<name>A0A0A3XJ97_BRAJP</name>
<reference evidence="2 3" key="1">
    <citation type="submission" date="2014-09" db="EMBL/GenBank/DDBJ databases">
        <title>Draft genome of Bradyrhizobium japonicum Is-34.</title>
        <authorList>
            <person name="Tsurumaru H."/>
            <person name="Yamakawa T."/>
            <person name="Hashimoto S."/>
            <person name="Okizaki K."/>
            <person name="Kanesaki Y."/>
            <person name="Yoshikawa H."/>
            <person name="Yajima S."/>
        </authorList>
    </citation>
    <scope>NUCLEOTIDE SEQUENCE [LARGE SCALE GENOMIC DNA]</scope>
    <source>
        <strain evidence="2 3">Is-34</strain>
    </source>
</reference>
<evidence type="ECO:0000256" key="1">
    <source>
        <dbReference type="SAM" id="SignalP"/>
    </source>
</evidence>
<dbReference type="InterPro" id="IPR029058">
    <property type="entry name" value="AB_hydrolase_fold"/>
</dbReference>
<accession>A0A0A3XJ97</accession>
<feature type="chain" id="PRO_5002004823" description="Alpha/beta hydrolase" evidence="1">
    <location>
        <begin position="20"/>
        <end position="61"/>
    </location>
</feature>
<dbReference type="SUPFAM" id="SSF53474">
    <property type="entry name" value="alpha/beta-Hydrolases"/>
    <property type="match status" value="1"/>
</dbReference>
<dbReference type="RefSeq" id="WP_041960778.1">
    <property type="nucleotide sequence ID" value="NZ_JRPN01000056.1"/>
</dbReference>
<gene>
    <name evidence="2" type="ORF">MA20_45575</name>
</gene>
<evidence type="ECO:0000313" key="3">
    <source>
        <dbReference type="Proteomes" id="UP000030377"/>
    </source>
</evidence>
<comment type="caution">
    <text evidence="2">The sequence shown here is derived from an EMBL/GenBank/DDBJ whole genome shotgun (WGS) entry which is preliminary data.</text>
</comment>
<protein>
    <recommendedName>
        <fullName evidence="4">Alpha/beta hydrolase</fullName>
    </recommendedName>
</protein>
<organism evidence="2 3">
    <name type="scientific">Bradyrhizobium japonicum</name>
    <dbReference type="NCBI Taxonomy" id="375"/>
    <lineage>
        <taxon>Bacteria</taxon>
        <taxon>Pseudomonadati</taxon>
        <taxon>Pseudomonadota</taxon>
        <taxon>Alphaproteobacteria</taxon>
        <taxon>Hyphomicrobiales</taxon>
        <taxon>Nitrobacteraceae</taxon>
        <taxon>Bradyrhizobium</taxon>
    </lineage>
</organism>
<sequence length="61" mass="6124">MSVIASVLLCLAVPSNATSAPLVKEVDVNGVRLSYVDQGSGEPVVFVHGAVSDGSAVPADQ</sequence>
<dbReference type="Gene3D" id="3.40.50.1820">
    <property type="entry name" value="alpha/beta hydrolase"/>
    <property type="match status" value="1"/>
</dbReference>
<evidence type="ECO:0008006" key="4">
    <source>
        <dbReference type="Google" id="ProtNLM"/>
    </source>
</evidence>
<keyword evidence="1" id="KW-0732">Signal</keyword>
<proteinExistence type="predicted"/>
<dbReference type="AlphaFoldDB" id="A0A0A3XJ97"/>
<feature type="signal peptide" evidence="1">
    <location>
        <begin position="1"/>
        <end position="19"/>
    </location>
</feature>
<dbReference type="Proteomes" id="UP000030377">
    <property type="component" value="Unassembled WGS sequence"/>
</dbReference>
<dbReference type="EMBL" id="JRPN01000056">
    <property type="protein sequence ID" value="KGT73236.1"/>
    <property type="molecule type" value="Genomic_DNA"/>
</dbReference>